<organism evidence="3 4">
    <name type="scientific">Panagrellus redivivus</name>
    <name type="common">Microworm</name>
    <dbReference type="NCBI Taxonomy" id="6233"/>
    <lineage>
        <taxon>Eukaryota</taxon>
        <taxon>Metazoa</taxon>
        <taxon>Ecdysozoa</taxon>
        <taxon>Nematoda</taxon>
        <taxon>Chromadorea</taxon>
        <taxon>Rhabditida</taxon>
        <taxon>Tylenchina</taxon>
        <taxon>Panagrolaimomorpha</taxon>
        <taxon>Panagrolaimoidea</taxon>
        <taxon>Panagrolaimidae</taxon>
        <taxon>Panagrellus</taxon>
    </lineage>
</organism>
<evidence type="ECO:0000313" key="3">
    <source>
        <dbReference type="Proteomes" id="UP000492821"/>
    </source>
</evidence>
<reference evidence="3" key="1">
    <citation type="journal article" date="2013" name="Genetics">
        <title>The draft genome and transcriptome of Panagrellus redivivus are shaped by the harsh demands of a free-living lifestyle.</title>
        <authorList>
            <person name="Srinivasan J."/>
            <person name="Dillman A.R."/>
            <person name="Macchietto M.G."/>
            <person name="Heikkinen L."/>
            <person name="Lakso M."/>
            <person name="Fracchia K.M."/>
            <person name="Antoshechkin I."/>
            <person name="Mortazavi A."/>
            <person name="Wong G."/>
            <person name="Sternberg P.W."/>
        </authorList>
    </citation>
    <scope>NUCLEOTIDE SEQUENCE [LARGE SCALE GENOMIC DNA]</scope>
    <source>
        <strain evidence="3">MT8872</strain>
    </source>
</reference>
<dbReference type="WBParaSite" id="Pan_g19267.t1">
    <property type="protein sequence ID" value="Pan_g19267.t1"/>
    <property type="gene ID" value="Pan_g19267"/>
</dbReference>
<accession>A0A7E4VEF1</accession>
<evidence type="ECO:0000256" key="2">
    <source>
        <dbReference type="SAM" id="Phobius"/>
    </source>
</evidence>
<feature type="transmembrane region" description="Helical" evidence="2">
    <location>
        <begin position="97"/>
        <end position="123"/>
    </location>
</feature>
<keyword evidence="3" id="KW-1185">Reference proteome</keyword>
<keyword evidence="2" id="KW-0472">Membrane</keyword>
<evidence type="ECO:0000313" key="4">
    <source>
        <dbReference type="WBParaSite" id="Pan_g19267.t1"/>
    </source>
</evidence>
<keyword evidence="2" id="KW-1133">Transmembrane helix</keyword>
<name>A0A7E4VEF1_PANRE</name>
<dbReference type="Proteomes" id="UP000492821">
    <property type="component" value="Unassembled WGS sequence"/>
</dbReference>
<feature type="compositionally biased region" description="Low complexity" evidence="1">
    <location>
        <begin position="446"/>
        <end position="462"/>
    </location>
</feature>
<sequence>MLTCIKTTYNSIQFMPTRPTETFKMAPVTPFFNTHIRSEQNPPSKMTNTTSNKISYGAVATASTIEMDDVGLLWTKARQAFRRFTTANRIHVGEATLIIGGGVIACIIILLCCCCCFECCRCIKRKYRRHRRLNGTDNRRGLLSLMFAKLDEFESLTPLIVSPNTSIGHANKQAQLRHQSGPPRAAFKPSRHQLLMAASSDSPPPPRRSHAGKTLIVPLNGSGNRMHRPGPVPILGTPDSRITSLEAGTTKSCATIPEDDEEFEEEDEEDDRTTELELVSIDRTYASQKVINRCIAPARTPSTTGVHQMNPGAPISETVPFKEKAPLYEPPDPPWEPPVSIPQRRANLRLATAQSNIPTSSGSVNNNYATTTTVSATNGSIQRKYLPGRDSPGLSSPEASSCGLGSPADTTGSLSDSFLMPSESDDGRGRGGAVYSLDSGEQKTYGPGSSSKGGDDSNSSTSAGKSAKYALHRIEEESEPCVAVEEYSAASTSGGSIINAGRTGRIPRSISQQLEFMKK</sequence>
<feature type="region of interest" description="Disordered" evidence="1">
    <location>
        <begin position="379"/>
        <end position="469"/>
    </location>
</feature>
<proteinExistence type="predicted"/>
<dbReference type="AlphaFoldDB" id="A0A7E4VEF1"/>
<evidence type="ECO:0000256" key="1">
    <source>
        <dbReference type="SAM" id="MobiDB-lite"/>
    </source>
</evidence>
<protein>
    <submittedName>
        <fullName evidence="4">Conserved plasma membrane protein</fullName>
    </submittedName>
</protein>
<keyword evidence="2" id="KW-0812">Transmembrane</keyword>
<reference evidence="4" key="2">
    <citation type="submission" date="2020-10" db="UniProtKB">
        <authorList>
            <consortium name="WormBaseParasite"/>
        </authorList>
    </citation>
    <scope>IDENTIFICATION</scope>
</reference>